<dbReference type="PANTHER" id="PTHR44843:SF2">
    <property type="entry name" value="METHYLTRANSFERASE"/>
    <property type="match status" value="1"/>
</dbReference>
<organism evidence="1 2">
    <name type="scientific">Gossypium australe</name>
    <dbReference type="NCBI Taxonomy" id="47621"/>
    <lineage>
        <taxon>Eukaryota</taxon>
        <taxon>Viridiplantae</taxon>
        <taxon>Streptophyta</taxon>
        <taxon>Embryophyta</taxon>
        <taxon>Tracheophyta</taxon>
        <taxon>Spermatophyta</taxon>
        <taxon>Magnoliopsida</taxon>
        <taxon>eudicotyledons</taxon>
        <taxon>Gunneridae</taxon>
        <taxon>Pentapetalae</taxon>
        <taxon>rosids</taxon>
        <taxon>malvids</taxon>
        <taxon>Malvales</taxon>
        <taxon>Malvaceae</taxon>
        <taxon>Malvoideae</taxon>
        <taxon>Gossypium</taxon>
    </lineage>
</organism>
<dbReference type="PANTHER" id="PTHR44843">
    <property type="entry name" value="METHYLTRANSFERASE"/>
    <property type="match status" value="1"/>
</dbReference>
<dbReference type="GO" id="GO:0008168">
    <property type="term" value="F:methyltransferase activity"/>
    <property type="evidence" value="ECO:0007669"/>
    <property type="project" value="UniProtKB-KW"/>
</dbReference>
<dbReference type="Proteomes" id="UP000325315">
    <property type="component" value="Unassembled WGS sequence"/>
</dbReference>
<keyword evidence="2" id="KW-1185">Reference proteome</keyword>
<evidence type="ECO:0000313" key="1">
    <source>
        <dbReference type="EMBL" id="KAA3489880.1"/>
    </source>
</evidence>
<gene>
    <name evidence="1" type="ORF">EPI10_033438</name>
</gene>
<proteinExistence type="predicted"/>
<protein>
    <submittedName>
        <fullName evidence="1">Methyltransferase FkbM</fullName>
    </submittedName>
</protein>
<dbReference type="AlphaFoldDB" id="A0A5B6X6W3"/>
<keyword evidence="1" id="KW-0489">Methyltransferase</keyword>
<dbReference type="EMBL" id="SMMG02000001">
    <property type="protein sequence ID" value="KAA3489880.1"/>
    <property type="molecule type" value="Genomic_DNA"/>
</dbReference>
<name>A0A5B6X6W3_9ROSI</name>
<comment type="caution">
    <text evidence="1">The sequence shown here is derived from an EMBL/GenBank/DDBJ whole genome shotgun (WGS) entry which is preliminary data.</text>
</comment>
<evidence type="ECO:0000313" key="2">
    <source>
        <dbReference type="Proteomes" id="UP000325315"/>
    </source>
</evidence>
<keyword evidence="1" id="KW-0808">Transferase</keyword>
<accession>A0A5B6X6W3</accession>
<dbReference type="GO" id="GO:0032259">
    <property type="term" value="P:methylation"/>
    <property type="evidence" value="ECO:0007669"/>
    <property type="project" value="UniProtKB-KW"/>
</dbReference>
<sequence>MKFLTMGIGRCSTVILIISALFKVITAKSLIEEEPLKPWITLKRNIRTSYSSSIGSWFMKRYPKQNKTFQVYAIEADKVFHNQYE</sequence>
<dbReference type="OrthoDB" id="10006218at2759"/>
<reference evidence="2" key="1">
    <citation type="journal article" date="2019" name="Plant Biotechnol. J.">
        <title>Genome sequencing of the Australian wild diploid species Gossypium australe highlights disease resistance and delayed gland morphogenesis.</title>
        <authorList>
            <person name="Cai Y."/>
            <person name="Cai X."/>
            <person name="Wang Q."/>
            <person name="Wang P."/>
            <person name="Zhang Y."/>
            <person name="Cai C."/>
            <person name="Xu Y."/>
            <person name="Wang K."/>
            <person name="Zhou Z."/>
            <person name="Wang C."/>
            <person name="Geng S."/>
            <person name="Li B."/>
            <person name="Dong Q."/>
            <person name="Hou Y."/>
            <person name="Wang H."/>
            <person name="Ai P."/>
            <person name="Liu Z."/>
            <person name="Yi F."/>
            <person name="Sun M."/>
            <person name="An G."/>
            <person name="Cheng J."/>
            <person name="Zhang Y."/>
            <person name="Shi Q."/>
            <person name="Xie Y."/>
            <person name="Shi X."/>
            <person name="Chang Y."/>
            <person name="Huang F."/>
            <person name="Chen Y."/>
            <person name="Hong S."/>
            <person name="Mi L."/>
            <person name="Sun Q."/>
            <person name="Zhang L."/>
            <person name="Zhou B."/>
            <person name="Peng R."/>
            <person name="Zhang X."/>
            <person name="Liu F."/>
        </authorList>
    </citation>
    <scope>NUCLEOTIDE SEQUENCE [LARGE SCALE GENOMIC DNA]</scope>
    <source>
        <strain evidence="2">cv. PA1801</strain>
    </source>
</reference>